<name>A0ABT4PKE9_9BACT</name>
<gene>
    <name evidence="2" type="ORF">O6P32_12510</name>
</gene>
<organism evidence="2 3">
    <name type="scientific">Phocaeicola acetigenes</name>
    <dbReference type="NCBI Taxonomy" id="3016083"/>
    <lineage>
        <taxon>Bacteria</taxon>
        <taxon>Pseudomonadati</taxon>
        <taxon>Bacteroidota</taxon>
        <taxon>Bacteroidia</taxon>
        <taxon>Bacteroidales</taxon>
        <taxon>Bacteroidaceae</taxon>
        <taxon>Phocaeicola</taxon>
    </lineage>
</organism>
<accession>A0ABT4PKE9</accession>
<protein>
    <submittedName>
        <fullName evidence="2">Outer membrane beta-barrel protein</fullName>
    </submittedName>
</protein>
<proteinExistence type="predicted"/>
<dbReference type="InterPro" id="IPR041700">
    <property type="entry name" value="OMP_b-brl_3"/>
</dbReference>
<evidence type="ECO:0000313" key="2">
    <source>
        <dbReference type="EMBL" id="MCZ8373519.1"/>
    </source>
</evidence>
<keyword evidence="3" id="KW-1185">Reference proteome</keyword>
<reference evidence="2" key="1">
    <citation type="submission" date="2022-12" db="EMBL/GenBank/DDBJ databases">
        <title>Phocaeicola acetigenes sp. nov., isolated feces from a healthy human.</title>
        <authorList>
            <person name="Do H."/>
            <person name="Ha Y.B."/>
            <person name="Kim J.-S."/>
            <person name="Suh M.K."/>
            <person name="Kim H.S."/>
            <person name="Lee J.-S."/>
        </authorList>
    </citation>
    <scope>NUCLEOTIDE SEQUENCE</scope>
    <source>
        <strain evidence="2">KGMB11183</strain>
    </source>
</reference>
<evidence type="ECO:0000313" key="3">
    <source>
        <dbReference type="Proteomes" id="UP001141933"/>
    </source>
</evidence>
<dbReference type="Proteomes" id="UP001141933">
    <property type="component" value="Unassembled WGS sequence"/>
</dbReference>
<dbReference type="InterPro" id="IPR008969">
    <property type="entry name" value="CarboxyPept-like_regulatory"/>
</dbReference>
<dbReference type="Pfam" id="PF14905">
    <property type="entry name" value="OMP_b-brl_3"/>
    <property type="match status" value="1"/>
</dbReference>
<dbReference type="SUPFAM" id="SSF49464">
    <property type="entry name" value="Carboxypeptidase regulatory domain-like"/>
    <property type="match status" value="1"/>
</dbReference>
<comment type="caution">
    <text evidence="2">The sequence shown here is derived from an EMBL/GenBank/DDBJ whole genome shotgun (WGS) entry which is preliminary data.</text>
</comment>
<sequence>MERLKWIITLLLALFMSYTSWAQKQTLTGQVILSGGEESHNPLPYASISVLLLPDSTFIKGRVTNEQGKFQLDFTRKPQQTYLLKASYMGCESKFYTLPGDKDTYNVGTIKMKNASIHLKEVVVTAPLQPSEQKGDTTIFNADAFPTPEGAYLEALVKRIPGLSYDAKEKKLSYNGYSINEITVNGKEFFKGNNRVALENLPASFISQLKVYDKASEEEKATGIKSNNKNYVLDLKTKKALNNTLMATAEVGYGTHRKKDINGQLFRFTDKGDNLSLIGNSTNRFHNTPYKGNISNNIGGNISKSFSKDLQVSGNINYSNGRDGGESSSYSEQYLTNSTQYGIASSQSRSRNHNIQGGADVRWNINEKTTVTLSGNLNYGKNRSESMGRNATFTENPQLDLVHPFNHIEKIKKESRINENRQDNQSENRNLSYFLRGSITRQLNEKGNNLSLSVQSSQNRNHSYLYTQAQTTYFRITDIYGNDSVYRSNQYQESPHTTHEQEIKLAYTHVFSPKIRLQFSYGIGLEKENGEQNTYDFSPLKDYIQGQPLPPDYKRLFVDSLSNQSESKKLKHLLAMQFQYQGKAWGIRASLQMYPQRRTLKQENGQSQIDTMAWSVEWRPSINLTYRKEDNYFVINYSGGTRQPSLSDMLAPTDYSLPLYIRKSNPNLRPLYMQGLNMMFNNFKKGIMVSLMASQQFNSITRATLYNPETGVRETFPVNINGNWNISGNASYDKKIKSFRFFVNGGGNFNRHTSLINEEGNRDMKQSVTHASGIYSQIHFSYLPKWGNIDLSGNWNFQQSKNLLNQSNTYTRMYTVNSYISINLPWHLQFDTDAAYNIRSGTGIEGDSENELLWNMKLIYKFLKEKRAELSFYWADILSQKKDFQRYASATAFSEKYEKQLQGYFMISLKYKLNTLN</sequence>
<feature type="domain" description="Outer membrane protein beta-barrel" evidence="1">
    <location>
        <begin position="442"/>
        <end position="797"/>
    </location>
</feature>
<evidence type="ECO:0000259" key="1">
    <source>
        <dbReference type="Pfam" id="PF14905"/>
    </source>
</evidence>
<dbReference type="Pfam" id="PF13715">
    <property type="entry name" value="CarbopepD_reg_2"/>
    <property type="match status" value="1"/>
</dbReference>
<dbReference type="RefSeq" id="WP_269878854.1">
    <property type="nucleotide sequence ID" value="NZ_JAPZVM010000013.1"/>
</dbReference>
<dbReference type="EMBL" id="JAPZVM010000013">
    <property type="protein sequence ID" value="MCZ8373519.1"/>
    <property type="molecule type" value="Genomic_DNA"/>
</dbReference>
<dbReference type="SUPFAM" id="SSF56935">
    <property type="entry name" value="Porins"/>
    <property type="match status" value="1"/>
</dbReference>